<organism evidence="10 11">
    <name type="scientific">Raphidocelis subcapitata</name>
    <dbReference type="NCBI Taxonomy" id="307507"/>
    <lineage>
        <taxon>Eukaryota</taxon>
        <taxon>Viridiplantae</taxon>
        <taxon>Chlorophyta</taxon>
        <taxon>core chlorophytes</taxon>
        <taxon>Chlorophyceae</taxon>
        <taxon>CS clade</taxon>
        <taxon>Sphaeropleales</taxon>
        <taxon>Selenastraceae</taxon>
        <taxon>Raphidocelis</taxon>
    </lineage>
</organism>
<evidence type="ECO:0000256" key="8">
    <source>
        <dbReference type="RuleBase" id="RU362079"/>
    </source>
</evidence>
<dbReference type="PANTHER" id="PTHR42844">
    <property type="entry name" value="DIHYDRONEOPTERIN ALDOLASE 1-RELATED"/>
    <property type="match status" value="1"/>
</dbReference>
<evidence type="ECO:0000256" key="6">
    <source>
        <dbReference type="ARBA" id="ARBA00055579"/>
    </source>
</evidence>
<evidence type="ECO:0000259" key="9">
    <source>
        <dbReference type="SMART" id="SM00905"/>
    </source>
</evidence>
<evidence type="ECO:0000313" key="10">
    <source>
        <dbReference type="EMBL" id="GBF88339.1"/>
    </source>
</evidence>
<keyword evidence="11" id="KW-1185">Reference proteome</keyword>
<dbReference type="GO" id="GO:0004150">
    <property type="term" value="F:dihydroneopterin aldolase activity"/>
    <property type="evidence" value="ECO:0007669"/>
    <property type="project" value="UniProtKB-UniRule"/>
</dbReference>
<dbReference type="EC" id="4.1.2.25" evidence="8"/>
<dbReference type="Proteomes" id="UP000247498">
    <property type="component" value="Unassembled WGS sequence"/>
</dbReference>
<name>A0A2V0NMH3_9CHLO</name>
<proteinExistence type="inferred from homology"/>
<dbReference type="UniPathway" id="UPA00077">
    <property type="reaction ID" value="UER00154"/>
</dbReference>
<keyword evidence="5 8" id="KW-0456">Lyase</keyword>
<dbReference type="PANTHER" id="PTHR42844:SF1">
    <property type="entry name" value="DIHYDRONEOPTERIN ALDOLASE 1-RELATED"/>
    <property type="match status" value="1"/>
</dbReference>
<feature type="domain" description="Dihydroneopterin aldolase/epimerase" evidence="9">
    <location>
        <begin position="68"/>
        <end position="189"/>
    </location>
</feature>
<dbReference type="GO" id="GO:0046654">
    <property type="term" value="P:tetrahydrofolate biosynthetic process"/>
    <property type="evidence" value="ECO:0007669"/>
    <property type="project" value="UniProtKB-UniRule"/>
</dbReference>
<evidence type="ECO:0000256" key="7">
    <source>
        <dbReference type="ARBA" id="ARBA00063311"/>
    </source>
</evidence>
<dbReference type="NCBIfam" id="TIGR00526">
    <property type="entry name" value="folB_dom"/>
    <property type="match status" value="1"/>
</dbReference>
<protein>
    <recommendedName>
        <fullName evidence="8">7,8-dihydroneopterin aldolase</fullName>
        <ecNumber evidence="8">4.1.2.25</ecNumber>
    </recommendedName>
</protein>
<dbReference type="FunFam" id="3.30.1130.10:FF:000003">
    <property type="entry name" value="7,8-dihydroneopterin aldolase"/>
    <property type="match status" value="1"/>
</dbReference>
<dbReference type="GO" id="GO:0046656">
    <property type="term" value="P:folic acid biosynthetic process"/>
    <property type="evidence" value="ECO:0007669"/>
    <property type="project" value="UniProtKB-UniRule"/>
</dbReference>
<dbReference type="NCBIfam" id="TIGR00525">
    <property type="entry name" value="folB"/>
    <property type="match status" value="1"/>
</dbReference>
<comment type="similarity">
    <text evidence="3 8">Belongs to the DHNA family.</text>
</comment>
<evidence type="ECO:0000313" key="11">
    <source>
        <dbReference type="Proteomes" id="UP000247498"/>
    </source>
</evidence>
<evidence type="ECO:0000256" key="3">
    <source>
        <dbReference type="ARBA" id="ARBA00005708"/>
    </source>
</evidence>
<dbReference type="OrthoDB" id="1863886at2759"/>
<dbReference type="GO" id="GO:0005737">
    <property type="term" value="C:cytoplasm"/>
    <property type="evidence" value="ECO:0007669"/>
    <property type="project" value="TreeGrafter"/>
</dbReference>
<gene>
    <name evidence="10" type="ORF">Rsub_01051</name>
</gene>
<dbReference type="AlphaFoldDB" id="A0A2V0NMH3"/>
<comment type="caution">
    <text evidence="10">The sequence shown here is derived from an EMBL/GenBank/DDBJ whole genome shotgun (WGS) entry which is preliminary data.</text>
</comment>
<dbReference type="Pfam" id="PF02152">
    <property type="entry name" value="FolB"/>
    <property type="match status" value="1"/>
</dbReference>
<evidence type="ECO:0000256" key="5">
    <source>
        <dbReference type="ARBA" id="ARBA00023239"/>
    </source>
</evidence>
<reference evidence="10 11" key="1">
    <citation type="journal article" date="2018" name="Sci. Rep.">
        <title>Raphidocelis subcapitata (=Pseudokirchneriella subcapitata) provides an insight into genome evolution and environmental adaptations in the Sphaeropleales.</title>
        <authorList>
            <person name="Suzuki S."/>
            <person name="Yamaguchi H."/>
            <person name="Nakajima N."/>
            <person name="Kawachi M."/>
        </authorList>
    </citation>
    <scope>NUCLEOTIDE SEQUENCE [LARGE SCALE GENOMIC DNA]</scope>
    <source>
        <strain evidence="10 11">NIES-35</strain>
    </source>
</reference>
<dbReference type="EMBL" id="BDRX01000004">
    <property type="protein sequence ID" value="GBF88339.1"/>
    <property type="molecule type" value="Genomic_DNA"/>
</dbReference>
<dbReference type="InterPro" id="IPR006156">
    <property type="entry name" value="Dihydroneopterin_aldolase"/>
</dbReference>
<comment type="function">
    <text evidence="6">Catalyzes the conversion of 7,8-dihydroneopterin into 6-hydroxymethyl-7,8-dihydropterin, a biosynthetic precursor of the vitamin tetrahydrofolate. Can use L-threo-dihydroneopterin and D-erythro-dihydroneopterin as substrates for the formation of 6-hydroxymethyldihydropterin, but it can also catalyze the epimerization of carbon 2' of dihydroneopterin and dihydromonapterin.</text>
</comment>
<dbReference type="InterPro" id="IPR043133">
    <property type="entry name" value="GTP-CH-I_C/QueF"/>
</dbReference>
<accession>A0A2V0NMH3</accession>
<dbReference type="SUPFAM" id="SSF55620">
    <property type="entry name" value="Tetrahydrobiopterin biosynthesis enzymes-like"/>
    <property type="match status" value="1"/>
</dbReference>
<comment type="catalytic activity">
    <reaction evidence="1 8">
        <text>7,8-dihydroneopterin = 6-hydroxymethyl-7,8-dihydropterin + glycolaldehyde</text>
        <dbReference type="Rhea" id="RHEA:10540"/>
        <dbReference type="ChEBI" id="CHEBI:17001"/>
        <dbReference type="ChEBI" id="CHEBI:17071"/>
        <dbReference type="ChEBI" id="CHEBI:44841"/>
        <dbReference type="EC" id="4.1.2.25"/>
    </reaction>
</comment>
<dbReference type="InterPro" id="IPR006157">
    <property type="entry name" value="FolB_dom"/>
</dbReference>
<keyword evidence="4 8" id="KW-0289">Folate biosynthesis</keyword>
<comment type="pathway">
    <text evidence="2 8">Cofactor biosynthesis; tetrahydrofolate biosynthesis; 2-amino-4-hydroxy-6-hydroxymethyl-7,8-dihydropteridine diphosphate from 7,8-dihydroneopterin triphosphate: step 3/4.</text>
</comment>
<comment type="subunit">
    <text evidence="7">Homooctamer. Forms a hollow cylinder assembled from two ring-shaped tetramers.</text>
</comment>
<comment type="function">
    <text evidence="8">Catalyzes the conversion of 7,8-dihydroneopterin to 6-hydroxymethyl-7,8-dihydropterin.</text>
</comment>
<dbReference type="Gene3D" id="3.30.1130.10">
    <property type="match status" value="1"/>
</dbReference>
<dbReference type="STRING" id="307507.A0A2V0NMH3"/>
<sequence>MRRAAASALLTARARLAPGGAAATAAAAAPSQWCLPPSLCAARRPQQQRRALSGGGAQALDLQLMDAIHLRGLMFHGYHGVLPEETRLGQKFLVDATLYCGRGGLLTAGCSDDLANSVNYAAVYEDISKARGLFVMEGEPFKLLEAAAHAICERVLAEQQRVAAVRVHVRKPHVALRGPLDSVGVEILRSRMG</sequence>
<dbReference type="FunCoup" id="A0A2V0NMH3">
    <property type="interactions" value="250"/>
</dbReference>
<evidence type="ECO:0000256" key="4">
    <source>
        <dbReference type="ARBA" id="ARBA00022909"/>
    </source>
</evidence>
<dbReference type="SMART" id="SM00905">
    <property type="entry name" value="FolB"/>
    <property type="match status" value="1"/>
</dbReference>
<dbReference type="CDD" id="cd00534">
    <property type="entry name" value="DHNA_DHNTPE"/>
    <property type="match status" value="1"/>
</dbReference>
<evidence type="ECO:0000256" key="1">
    <source>
        <dbReference type="ARBA" id="ARBA00001353"/>
    </source>
</evidence>
<dbReference type="InParanoid" id="A0A2V0NMH3"/>
<evidence type="ECO:0000256" key="2">
    <source>
        <dbReference type="ARBA" id="ARBA00005013"/>
    </source>
</evidence>